<dbReference type="NCBIfam" id="TIGR01640">
    <property type="entry name" value="F_box_assoc_1"/>
    <property type="match status" value="1"/>
</dbReference>
<protein>
    <submittedName>
        <fullName evidence="2">F-box protein</fullName>
    </submittedName>
</protein>
<gene>
    <name evidence="2" type="ORF">O6P43_020757</name>
</gene>
<proteinExistence type="predicted"/>
<dbReference type="Pfam" id="PF08268">
    <property type="entry name" value="FBA_3"/>
    <property type="match status" value="1"/>
</dbReference>
<dbReference type="Pfam" id="PF00646">
    <property type="entry name" value="F-box"/>
    <property type="match status" value="1"/>
</dbReference>
<dbReference type="PANTHER" id="PTHR31672:SF13">
    <property type="entry name" value="F-BOX PROTEIN CPR30-LIKE"/>
    <property type="match status" value="1"/>
</dbReference>
<evidence type="ECO:0000313" key="3">
    <source>
        <dbReference type="Proteomes" id="UP001163823"/>
    </source>
</evidence>
<evidence type="ECO:0000259" key="1">
    <source>
        <dbReference type="PROSITE" id="PS50181"/>
    </source>
</evidence>
<feature type="domain" description="F-box" evidence="1">
    <location>
        <begin position="13"/>
        <end position="59"/>
    </location>
</feature>
<dbReference type="AlphaFoldDB" id="A0AAD7LLQ1"/>
<sequence length="390" mass="45404">MKRSKTNEEDEAQERVSKLPSEILSDILSRVPISSLVQFQYVSPACRSVARDPQMVKYLSGIIDNNLCLIFHSGIPLRDNLYFVNYPSHHIEDEQVKRICPPFSGSMPEFNIVGSCNGILCLSDNYFQNELILYNPFTHYVKKLLESPGYQNQVAVYGFGFHKETNEYKLVKVIQPRRTVYNYFGSRKKLEPRVQVLIVGKSKWIDLGKPDCITARLVNWSSQVLASERIHWVAYGSESGERHIISFCLANEKLEKVEKPDSDFLKKRHFNLLSIRDCLAAAFYCNYGRIEIWVRRGYNDVQDLRPTWVNEFFIRKYIPWGMRSSAVSPQERGVKVLCVLKNGKILFEYKGRDIVTYDRHSRRFKRLLFQGMPSQFKAILHVGCFNWIDT</sequence>
<name>A0AAD7LLQ1_QUISA</name>
<keyword evidence="3" id="KW-1185">Reference proteome</keyword>
<dbReference type="InterPro" id="IPR001810">
    <property type="entry name" value="F-box_dom"/>
</dbReference>
<evidence type="ECO:0000313" key="2">
    <source>
        <dbReference type="EMBL" id="KAJ7960293.1"/>
    </source>
</evidence>
<dbReference type="InterPro" id="IPR050796">
    <property type="entry name" value="SCF_F-box_component"/>
</dbReference>
<dbReference type="Gene3D" id="1.20.1280.50">
    <property type="match status" value="1"/>
</dbReference>
<dbReference type="InterPro" id="IPR017451">
    <property type="entry name" value="F-box-assoc_interact_dom"/>
</dbReference>
<dbReference type="PROSITE" id="PS50181">
    <property type="entry name" value="FBOX"/>
    <property type="match status" value="1"/>
</dbReference>
<dbReference type="InterPro" id="IPR013187">
    <property type="entry name" value="F-box-assoc_dom_typ3"/>
</dbReference>
<dbReference type="KEGG" id="qsa:O6P43_020757"/>
<organism evidence="2 3">
    <name type="scientific">Quillaja saponaria</name>
    <name type="common">Soap bark tree</name>
    <dbReference type="NCBI Taxonomy" id="32244"/>
    <lineage>
        <taxon>Eukaryota</taxon>
        <taxon>Viridiplantae</taxon>
        <taxon>Streptophyta</taxon>
        <taxon>Embryophyta</taxon>
        <taxon>Tracheophyta</taxon>
        <taxon>Spermatophyta</taxon>
        <taxon>Magnoliopsida</taxon>
        <taxon>eudicotyledons</taxon>
        <taxon>Gunneridae</taxon>
        <taxon>Pentapetalae</taxon>
        <taxon>rosids</taxon>
        <taxon>fabids</taxon>
        <taxon>Fabales</taxon>
        <taxon>Quillajaceae</taxon>
        <taxon>Quillaja</taxon>
    </lineage>
</organism>
<comment type="caution">
    <text evidence="2">The sequence shown here is derived from an EMBL/GenBank/DDBJ whole genome shotgun (WGS) entry which is preliminary data.</text>
</comment>
<dbReference type="PANTHER" id="PTHR31672">
    <property type="entry name" value="BNACNNG10540D PROTEIN"/>
    <property type="match status" value="1"/>
</dbReference>
<dbReference type="Proteomes" id="UP001163823">
    <property type="component" value="Chromosome 8"/>
</dbReference>
<dbReference type="EMBL" id="JARAOO010000008">
    <property type="protein sequence ID" value="KAJ7960293.1"/>
    <property type="molecule type" value="Genomic_DNA"/>
</dbReference>
<accession>A0AAD7LLQ1</accession>
<dbReference type="SUPFAM" id="SSF81383">
    <property type="entry name" value="F-box domain"/>
    <property type="match status" value="1"/>
</dbReference>
<reference evidence="2" key="1">
    <citation type="journal article" date="2023" name="Science">
        <title>Elucidation of the pathway for biosynthesis of saponin adjuvants from the soapbark tree.</title>
        <authorList>
            <person name="Reed J."/>
            <person name="Orme A."/>
            <person name="El-Demerdash A."/>
            <person name="Owen C."/>
            <person name="Martin L.B.B."/>
            <person name="Misra R.C."/>
            <person name="Kikuchi S."/>
            <person name="Rejzek M."/>
            <person name="Martin A.C."/>
            <person name="Harkess A."/>
            <person name="Leebens-Mack J."/>
            <person name="Louveau T."/>
            <person name="Stephenson M.J."/>
            <person name="Osbourn A."/>
        </authorList>
    </citation>
    <scope>NUCLEOTIDE SEQUENCE</scope>
    <source>
        <strain evidence="2">S10</strain>
    </source>
</reference>
<dbReference type="InterPro" id="IPR036047">
    <property type="entry name" value="F-box-like_dom_sf"/>
</dbReference>